<dbReference type="Proteomes" id="UP001602058">
    <property type="component" value="Unassembled WGS sequence"/>
</dbReference>
<protein>
    <submittedName>
        <fullName evidence="1">Uncharacterized protein</fullName>
    </submittedName>
</protein>
<comment type="caution">
    <text evidence="1">The sequence shown here is derived from an EMBL/GenBank/DDBJ whole genome shotgun (WGS) entry which is preliminary data.</text>
</comment>
<keyword evidence="2" id="KW-1185">Reference proteome</keyword>
<organism evidence="1 2">
    <name type="scientific">Streptomyces bluensis</name>
    <dbReference type="NCBI Taxonomy" id="33897"/>
    <lineage>
        <taxon>Bacteria</taxon>
        <taxon>Bacillati</taxon>
        <taxon>Actinomycetota</taxon>
        <taxon>Actinomycetes</taxon>
        <taxon>Kitasatosporales</taxon>
        <taxon>Streptomycetaceae</taxon>
        <taxon>Streptomyces</taxon>
    </lineage>
</organism>
<proteinExistence type="predicted"/>
<name>A0ABW6UED7_9ACTN</name>
<sequence length="119" mass="13326">MGSGTCWPPTTWPNTRYVAQLGASRAQRVVLTRDGRTEHLFLNAATGAWAVLWERHGQWMVRQNGQSCIWDAIEEHVTRWRAAGAPPLERFEIAVSSDRSSITWPGDGPSATPVHSRLF</sequence>
<reference evidence="1 2" key="1">
    <citation type="submission" date="2024-10" db="EMBL/GenBank/DDBJ databases">
        <title>The Natural Products Discovery Center: Release of the First 8490 Sequenced Strains for Exploring Actinobacteria Biosynthetic Diversity.</title>
        <authorList>
            <person name="Kalkreuter E."/>
            <person name="Kautsar S.A."/>
            <person name="Yang D."/>
            <person name="Bader C.D."/>
            <person name="Teijaro C.N."/>
            <person name="Fluegel L."/>
            <person name="Davis C.M."/>
            <person name="Simpson J.R."/>
            <person name="Lauterbach L."/>
            <person name="Steele A.D."/>
            <person name="Gui C."/>
            <person name="Meng S."/>
            <person name="Li G."/>
            <person name="Viehrig K."/>
            <person name="Ye F."/>
            <person name="Su P."/>
            <person name="Kiefer A.F."/>
            <person name="Nichols A."/>
            <person name="Cepeda A.J."/>
            <person name="Yan W."/>
            <person name="Fan B."/>
            <person name="Jiang Y."/>
            <person name="Adhikari A."/>
            <person name="Zheng C.-J."/>
            <person name="Schuster L."/>
            <person name="Cowan T.M."/>
            <person name="Smanski M.J."/>
            <person name="Chevrette M.G."/>
            <person name="De Carvalho L.P.S."/>
            <person name="Shen B."/>
        </authorList>
    </citation>
    <scope>NUCLEOTIDE SEQUENCE [LARGE SCALE GENOMIC DNA]</scope>
    <source>
        <strain evidence="1 2">NPDC001390</strain>
    </source>
</reference>
<dbReference type="RefSeq" id="WP_387885251.1">
    <property type="nucleotide sequence ID" value="NZ_JBIAWJ010000003.1"/>
</dbReference>
<dbReference type="EMBL" id="JBIAWJ010000003">
    <property type="protein sequence ID" value="MFF4521789.1"/>
    <property type="molecule type" value="Genomic_DNA"/>
</dbReference>
<evidence type="ECO:0000313" key="2">
    <source>
        <dbReference type="Proteomes" id="UP001602058"/>
    </source>
</evidence>
<gene>
    <name evidence="1" type="ORF">ACFY1D_10120</name>
</gene>
<accession>A0ABW6UED7</accession>
<evidence type="ECO:0000313" key="1">
    <source>
        <dbReference type="EMBL" id="MFF4521789.1"/>
    </source>
</evidence>